<dbReference type="PANTHER" id="PTHR42686">
    <property type="entry name" value="GH17980P-RELATED"/>
    <property type="match status" value="1"/>
</dbReference>
<protein>
    <recommendedName>
        <fullName evidence="1">NADP-dependent oxidoreductase domain-containing protein</fullName>
    </recommendedName>
</protein>
<proteinExistence type="predicted"/>
<evidence type="ECO:0000313" key="3">
    <source>
        <dbReference type="Proteomes" id="UP001292094"/>
    </source>
</evidence>
<organism evidence="2 3">
    <name type="scientific">Petrolisthes manimaculis</name>
    <dbReference type="NCBI Taxonomy" id="1843537"/>
    <lineage>
        <taxon>Eukaryota</taxon>
        <taxon>Metazoa</taxon>
        <taxon>Ecdysozoa</taxon>
        <taxon>Arthropoda</taxon>
        <taxon>Crustacea</taxon>
        <taxon>Multicrustacea</taxon>
        <taxon>Malacostraca</taxon>
        <taxon>Eumalacostraca</taxon>
        <taxon>Eucarida</taxon>
        <taxon>Decapoda</taxon>
        <taxon>Pleocyemata</taxon>
        <taxon>Anomura</taxon>
        <taxon>Galatheoidea</taxon>
        <taxon>Porcellanidae</taxon>
        <taxon>Petrolisthes</taxon>
    </lineage>
</organism>
<dbReference type="EMBL" id="JAWZYT010005119">
    <property type="protein sequence ID" value="KAK4291566.1"/>
    <property type="molecule type" value="Genomic_DNA"/>
</dbReference>
<name>A0AAE1NLD7_9EUCA</name>
<keyword evidence="3" id="KW-1185">Reference proteome</keyword>
<dbReference type="SUPFAM" id="SSF51430">
    <property type="entry name" value="NAD(P)-linked oxidoreductase"/>
    <property type="match status" value="1"/>
</dbReference>
<dbReference type="InterPro" id="IPR036812">
    <property type="entry name" value="NAD(P)_OxRdtase_dom_sf"/>
</dbReference>
<evidence type="ECO:0000313" key="2">
    <source>
        <dbReference type="EMBL" id="KAK4291566.1"/>
    </source>
</evidence>
<evidence type="ECO:0000259" key="1">
    <source>
        <dbReference type="Pfam" id="PF00248"/>
    </source>
</evidence>
<dbReference type="AlphaFoldDB" id="A0AAE1NLD7"/>
<feature type="domain" description="NADP-dependent oxidoreductase" evidence="1">
    <location>
        <begin position="1"/>
        <end position="38"/>
    </location>
</feature>
<comment type="caution">
    <text evidence="2">The sequence shown here is derived from an EMBL/GenBank/DDBJ whole genome shotgun (WGS) entry which is preliminary data.</text>
</comment>
<dbReference type="InterPro" id="IPR023210">
    <property type="entry name" value="NADP_OxRdtase_dom"/>
</dbReference>
<reference evidence="2" key="1">
    <citation type="submission" date="2023-11" db="EMBL/GenBank/DDBJ databases">
        <title>Genome assemblies of two species of porcelain crab, Petrolisthes cinctipes and Petrolisthes manimaculis (Anomura: Porcellanidae).</title>
        <authorList>
            <person name="Angst P."/>
        </authorList>
    </citation>
    <scope>NUCLEOTIDE SEQUENCE</scope>
    <source>
        <strain evidence="2">PB745_02</strain>
        <tissue evidence="2">Gill</tissue>
    </source>
</reference>
<dbReference type="GO" id="GO:0005829">
    <property type="term" value="C:cytosol"/>
    <property type="evidence" value="ECO:0007669"/>
    <property type="project" value="TreeGrafter"/>
</dbReference>
<dbReference type="PANTHER" id="PTHR42686:SF1">
    <property type="entry name" value="GH17980P-RELATED"/>
    <property type="match status" value="1"/>
</dbReference>
<gene>
    <name evidence="2" type="ORF">Pmani_035626</name>
</gene>
<dbReference type="Gene3D" id="3.20.20.100">
    <property type="entry name" value="NADP-dependent oxidoreductase domain"/>
    <property type="match status" value="2"/>
</dbReference>
<accession>A0AAE1NLD7</accession>
<sequence>MVHEALKSGINYIDTAPWYGNGRSEQLLGKALKDVPRSALLHRYQSTTTWSLLRSVDIIVKETLPALLKVVQEGRARYIGITGYNVSLLKEVVEKSL</sequence>
<dbReference type="InterPro" id="IPR020471">
    <property type="entry name" value="AKR"/>
</dbReference>
<dbReference type="Pfam" id="PF00248">
    <property type="entry name" value="Aldo_ket_red"/>
    <property type="match status" value="1"/>
</dbReference>
<dbReference type="GO" id="GO:0016491">
    <property type="term" value="F:oxidoreductase activity"/>
    <property type="evidence" value="ECO:0007669"/>
    <property type="project" value="InterPro"/>
</dbReference>
<dbReference type="Proteomes" id="UP001292094">
    <property type="component" value="Unassembled WGS sequence"/>
</dbReference>